<feature type="compositionally biased region" description="Acidic residues" evidence="1">
    <location>
        <begin position="149"/>
        <end position="167"/>
    </location>
</feature>
<evidence type="ECO:0000313" key="3">
    <source>
        <dbReference type="Proteomes" id="UP001521222"/>
    </source>
</evidence>
<organism evidence="2 3">
    <name type="scientific">Nothophoma quercina</name>
    <dbReference type="NCBI Taxonomy" id="749835"/>
    <lineage>
        <taxon>Eukaryota</taxon>
        <taxon>Fungi</taxon>
        <taxon>Dikarya</taxon>
        <taxon>Ascomycota</taxon>
        <taxon>Pezizomycotina</taxon>
        <taxon>Dothideomycetes</taxon>
        <taxon>Pleosporomycetidae</taxon>
        <taxon>Pleosporales</taxon>
        <taxon>Pleosporineae</taxon>
        <taxon>Didymellaceae</taxon>
        <taxon>Nothophoma</taxon>
    </lineage>
</organism>
<gene>
    <name evidence="2" type="primary">AXL2_2</name>
    <name evidence="2" type="ORF">SLS59_005907</name>
</gene>
<dbReference type="Proteomes" id="UP001521222">
    <property type="component" value="Unassembled WGS sequence"/>
</dbReference>
<protein>
    <submittedName>
        <fullName evidence="2">Polarity establishment/cellular polarization</fullName>
    </submittedName>
</protein>
<feature type="region of interest" description="Disordered" evidence="1">
    <location>
        <begin position="1"/>
        <end position="244"/>
    </location>
</feature>
<feature type="region of interest" description="Disordered" evidence="1">
    <location>
        <begin position="257"/>
        <end position="371"/>
    </location>
</feature>
<evidence type="ECO:0000256" key="1">
    <source>
        <dbReference type="SAM" id="MobiDB-lite"/>
    </source>
</evidence>
<dbReference type="EMBL" id="JAKIXB020000018">
    <property type="protein sequence ID" value="KAL1600282.1"/>
    <property type="molecule type" value="Genomic_DNA"/>
</dbReference>
<comment type="caution">
    <text evidence="2">The sequence shown here is derived from an EMBL/GenBank/DDBJ whole genome shotgun (WGS) entry which is preliminary data.</text>
</comment>
<feature type="compositionally biased region" description="Basic and acidic residues" evidence="1">
    <location>
        <begin position="209"/>
        <end position="234"/>
    </location>
</feature>
<name>A0ABR3R8I9_9PLEO</name>
<keyword evidence="3" id="KW-1185">Reference proteome</keyword>
<feature type="compositionally biased region" description="Basic and acidic residues" evidence="1">
    <location>
        <begin position="67"/>
        <end position="77"/>
    </location>
</feature>
<feature type="compositionally biased region" description="Low complexity" evidence="1">
    <location>
        <begin position="355"/>
        <end position="364"/>
    </location>
</feature>
<feature type="region of interest" description="Disordered" evidence="1">
    <location>
        <begin position="436"/>
        <end position="473"/>
    </location>
</feature>
<accession>A0ABR3R8I9</accession>
<evidence type="ECO:0000313" key="2">
    <source>
        <dbReference type="EMBL" id="KAL1600282.1"/>
    </source>
</evidence>
<proteinExistence type="predicted"/>
<sequence>MEDKRSSYIRKRASAQSPFFSAGYRATSSTYTSPPAALTGNEKRSRNFLLPSRANTIVKPDDDVEEGKEKEVPRTLSEETADPRFPGSLRKTRSTKSLAKQSTKAKPPPRPATTVASTSTDVGRRDSTRKSLRASDLKASLNELTNSEIYDDADLSESVYADEEEEIKDYGKRTTVKPGQYTLPPLNLDSRKTSAQEKRKSKRNSQIKNNDREMKRTSEREPTPHYLAREHGGKENMSPTYTLGKITPIPEAKVISRAALSPMRQASPNITRHSQTTSIPRKSILRETQARPASRAGSQAGSIQERHSRRSLHSRNQSRASGTRRAPRGHSRSQSSAFPFFDPNVTEGDADSIGAAITTPTPATRRSKYDRATRDLSGNLLYHGDETLGSSSMVFNSGPAPAAPAPPPMTSNRLSNVPLGVPGRQSVGLGLFPPGSSAAELKGEKERNPLSVVGESTPDRAETPGKGRRTWGEGLKSMISRGSVWGWEKEKDDVKVFV</sequence>
<feature type="compositionally biased region" description="Basic and acidic residues" evidence="1">
    <location>
        <begin position="122"/>
        <end position="136"/>
    </location>
</feature>
<feature type="compositionally biased region" description="Polar residues" evidence="1">
    <location>
        <begin position="264"/>
        <end position="280"/>
    </location>
</feature>
<feature type="compositionally biased region" description="Basic and acidic residues" evidence="1">
    <location>
        <begin position="189"/>
        <end position="198"/>
    </location>
</feature>
<reference evidence="2 3" key="1">
    <citation type="submission" date="2024-02" db="EMBL/GenBank/DDBJ databases">
        <title>De novo assembly and annotation of 12 fungi associated with fruit tree decline syndrome in Ontario, Canada.</title>
        <authorList>
            <person name="Sulman M."/>
            <person name="Ellouze W."/>
            <person name="Ilyukhin E."/>
        </authorList>
    </citation>
    <scope>NUCLEOTIDE SEQUENCE [LARGE SCALE GENOMIC DNA]</scope>
    <source>
        <strain evidence="2 3">M97-236</strain>
    </source>
</reference>